<organism evidence="1 2">
    <name type="scientific">Synechococcus phage S-SSM7</name>
    <dbReference type="NCBI Taxonomy" id="445686"/>
    <lineage>
        <taxon>Viruses</taxon>
        <taxon>Duplodnaviria</taxon>
        <taxon>Heunggongvirae</taxon>
        <taxon>Uroviricota</taxon>
        <taxon>Caudoviricetes</taxon>
        <taxon>Pantevenvirales</taxon>
        <taxon>Kyanoviridae</taxon>
        <taxon>Lipsvirus</taxon>
        <taxon>Lipsvirus ssm7</taxon>
    </lineage>
</organism>
<proteinExistence type="predicted"/>
<sequence>MNTKLDVDLSELTIISCALNDYYFSQIARYKSSEYYECVEIKKLLDSVDLKLDKANKIYEKNKAKQPTPEW</sequence>
<dbReference type="EMBL" id="GU071098">
    <property type="protein sequence ID" value="ADO98135.1"/>
    <property type="molecule type" value="Genomic_DNA"/>
</dbReference>
<dbReference type="Proteomes" id="UP000006527">
    <property type="component" value="Segment"/>
</dbReference>
<gene>
    <name evidence="1" type="ORF">SSSM7_069</name>
</gene>
<evidence type="ECO:0000313" key="2">
    <source>
        <dbReference type="Proteomes" id="UP000006527"/>
    </source>
</evidence>
<reference evidence="1 2" key="1">
    <citation type="journal article" date="2010" name="Environ. Microbiol.">
        <title>Genomic analysis of oceanic cyanobacterial myoviruses compared with T4-like myoviruses from diverse hosts and environments.</title>
        <authorList>
            <person name="Sullivan M.B."/>
            <person name="Huang K.H."/>
            <person name="Ignacio-Espinoza J.C."/>
            <person name="Berlin A.M."/>
            <person name="Kelly L."/>
            <person name="Weigele P.R."/>
            <person name="DeFrancesco A.S."/>
            <person name="Kern S.E."/>
            <person name="Thompson L.R."/>
            <person name="Young S."/>
            <person name="Yandava C."/>
            <person name="Fu R."/>
            <person name="Krastins B."/>
            <person name="Chase M."/>
            <person name="Sarracino D."/>
            <person name="Osburne M.S."/>
            <person name="Henn M.R."/>
            <person name="Chisholm S.W."/>
        </authorList>
    </citation>
    <scope>NUCLEOTIDE SEQUENCE [LARGE SCALE GENOMIC DNA]</scope>
    <source>
        <strain evidence="1">8109-3</strain>
    </source>
</reference>
<name>E3SKY7_9CAUD</name>
<protein>
    <submittedName>
        <fullName evidence="1">Uncharacterized protein</fullName>
    </submittedName>
</protein>
<accession>E3SKY7</accession>
<dbReference type="KEGG" id="vg:10328638"/>
<evidence type="ECO:0000313" key="1">
    <source>
        <dbReference type="EMBL" id="ADO98135.1"/>
    </source>
</evidence>
<dbReference type="RefSeq" id="YP_004324122.1">
    <property type="nucleotide sequence ID" value="NC_015287.1"/>
</dbReference>
<dbReference type="GeneID" id="10328638"/>
<keyword evidence="2" id="KW-1185">Reference proteome</keyword>